<dbReference type="EMBL" id="BARU01015722">
    <property type="protein sequence ID" value="GAH54692.1"/>
    <property type="molecule type" value="Genomic_DNA"/>
</dbReference>
<dbReference type="AlphaFoldDB" id="X1GBU1"/>
<comment type="caution">
    <text evidence="1">The sequence shown here is derived from an EMBL/GenBank/DDBJ whole genome shotgun (WGS) entry which is preliminary data.</text>
</comment>
<organism evidence="1">
    <name type="scientific">marine sediment metagenome</name>
    <dbReference type="NCBI Taxonomy" id="412755"/>
    <lineage>
        <taxon>unclassified sequences</taxon>
        <taxon>metagenomes</taxon>
        <taxon>ecological metagenomes</taxon>
    </lineage>
</organism>
<gene>
    <name evidence="1" type="ORF">S03H2_26804</name>
</gene>
<accession>X1GBU1</accession>
<feature type="non-terminal residue" evidence="1">
    <location>
        <position position="1"/>
    </location>
</feature>
<evidence type="ECO:0000313" key="1">
    <source>
        <dbReference type="EMBL" id="GAH54692.1"/>
    </source>
</evidence>
<sequence length="46" mass="4926">FVYTAVMQDRVAWRIMSPVLSGVSRRIVASGNSGWWPGVSGRSGGS</sequence>
<proteinExistence type="predicted"/>
<name>X1GBU1_9ZZZZ</name>
<reference evidence="1" key="1">
    <citation type="journal article" date="2014" name="Front. Microbiol.">
        <title>High frequency of phylogenetically diverse reductive dehalogenase-homologous genes in deep subseafloor sedimentary metagenomes.</title>
        <authorList>
            <person name="Kawai M."/>
            <person name="Futagami T."/>
            <person name="Toyoda A."/>
            <person name="Takaki Y."/>
            <person name="Nishi S."/>
            <person name="Hori S."/>
            <person name="Arai W."/>
            <person name="Tsubouchi T."/>
            <person name="Morono Y."/>
            <person name="Uchiyama I."/>
            <person name="Ito T."/>
            <person name="Fujiyama A."/>
            <person name="Inagaki F."/>
            <person name="Takami H."/>
        </authorList>
    </citation>
    <scope>NUCLEOTIDE SEQUENCE</scope>
    <source>
        <strain evidence="1">Expedition CK06-06</strain>
    </source>
</reference>
<protein>
    <submittedName>
        <fullName evidence="1">Uncharacterized protein</fullName>
    </submittedName>
</protein>